<protein>
    <submittedName>
        <fullName evidence="4">Family 2 glycosyl transferase</fullName>
    </submittedName>
</protein>
<sequence>MELRLAEVEYEKESREQTIERLTERLAERDRRLTGLDRELARQRRKTAEAEWRLESVKGRRWWRLGEALSAARRGPVALAGGLRAALRSTAPPAPPAQIEPPPAEPAAPLVEPAPASPLPDGPIARPELTAAVVLAPATAAVLRYEWRQLDGFGPDDWREKFETDPPDLLFVESVDTDLPLAELVDWCRERGIPTAFWDTGGPAGAAGLFDRVFATGAAAADRHRGALGADRVGELPFAAQPRLHHPIRVPDHGRYPVAFEGDTAAAEHMLPTAGKFGVHLRDPAAEPPLENLLTARKQYRVTLHAGDPRRAYELAAAGVPLVHAHETPPGLGPVVTDPEDTKAVLRALLFGPELRDRQAHLALREIHAGHTYGHRVTAVLDAFGRPDPAPARPAVSMLLPTCRPGQLAQAIEQAARQVWRPLQLVLILHGLDLDPAVVEEKARAAGVDDVVVLALDRSHSLGACLNLGIEAADGDLIGKMDDDELYGPHYVSDLIAAFSYTEADVVGKLAHYAYLESIGATLLRWPDHEHRYVRFLRGGALLARGGLLREYRFADLGQGEDTDLFRRLYEDGVLAYATDRFSFMTIRYSDPSRHTWRPADRQLMANARLFSYGMPEEHILY</sequence>
<reference evidence="4 5" key="1">
    <citation type="submission" date="2018-06" db="EMBL/GenBank/DDBJ databases">
        <title>Actinomadura craniellae sp. nov. isolated from marine sponge Craniella sp.</title>
        <authorList>
            <person name="Li L."/>
            <person name="Xu Q.H."/>
            <person name="Lin H.W."/>
            <person name="Lu Y.H."/>
        </authorList>
    </citation>
    <scope>NUCLEOTIDE SEQUENCE [LARGE SCALE GENOMIC DNA]</scope>
    <source>
        <strain evidence="4 5">LHW63021</strain>
    </source>
</reference>
<dbReference type="Gene3D" id="3.90.550.10">
    <property type="entry name" value="Spore Coat Polysaccharide Biosynthesis Protein SpsA, Chain A"/>
    <property type="match status" value="1"/>
</dbReference>
<keyword evidence="4" id="KW-0808">Transferase</keyword>
<dbReference type="CDD" id="cd00761">
    <property type="entry name" value="Glyco_tranf_GTA_type"/>
    <property type="match status" value="1"/>
</dbReference>
<dbReference type="AlphaFoldDB" id="A0A365GVU5"/>
<feature type="compositionally biased region" description="Pro residues" evidence="2">
    <location>
        <begin position="92"/>
        <end position="106"/>
    </location>
</feature>
<dbReference type="Proteomes" id="UP000251891">
    <property type="component" value="Unassembled WGS sequence"/>
</dbReference>
<dbReference type="OrthoDB" id="6713581at2"/>
<dbReference type="InterPro" id="IPR029044">
    <property type="entry name" value="Nucleotide-diphossugar_trans"/>
</dbReference>
<proteinExistence type="predicted"/>
<name>A0A365GVU5_9ACTN</name>
<dbReference type="InterPro" id="IPR001173">
    <property type="entry name" value="Glyco_trans_2-like"/>
</dbReference>
<evidence type="ECO:0000256" key="1">
    <source>
        <dbReference type="SAM" id="Coils"/>
    </source>
</evidence>
<gene>
    <name evidence="4" type="ORF">DPM19_33170</name>
</gene>
<organism evidence="4 5">
    <name type="scientific">Actinomadura craniellae</name>
    <dbReference type="NCBI Taxonomy" id="2231787"/>
    <lineage>
        <taxon>Bacteria</taxon>
        <taxon>Bacillati</taxon>
        <taxon>Actinomycetota</taxon>
        <taxon>Actinomycetes</taxon>
        <taxon>Streptosporangiales</taxon>
        <taxon>Thermomonosporaceae</taxon>
        <taxon>Actinomadura</taxon>
    </lineage>
</organism>
<dbReference type="EMBL" id="QLYX01000024">
    <property type="protein sequence ID" value="RAY10888.1"/>
    <property type="molecule type" value="Genomic_DNA"/>
</dbReference>
<keyword evidence="5" id="KW-1185">Reference proteome</keyword>
<keyword evidence="1" id="KW-0175">Coiled coil</keyword>
<accession>A0A365GVU5</accession>
<feature type="domain" description="Glycosyltransferase 2-like" evidence="3">
    <location>
        <begin position="407"/>
        <end position="508"/>
    </location>
</feature>
<evidence type="ECO:0000259" key="3">
    <source>
        <dbReference type="Pfam" id="PF00535"/>
    </source>
</evidence>
<dbReference type="Pfam" id="PF00535">
    <property type="entry name" value="Glycos_transf_2"/>
    <property type="match status" value="1"/>
</dbReference>
<evidence type="ECO:0000313" key="5">
    <source>
        <dbReference type="Proteomes" id="UP000251891"/>
    </source>
</evidence>
<feature type="region of interest" description="Disordered" evidence="2">
    <location>
        <begin position="88"/>
        <end position="123"/>
    </location>
</feature>
<dbReference type="SUPFAM" id="SSF53448">
    <property type="entry name" value="Nucleotide-diphospho-sugar transferases"/>
    <property type="match status" value="1"/>
</dbReference>
<feature type="coiled-coil region" evidence="1">
    <location>
        <begin position="5"/>
        <end position="39"/>
    </location>
</feature>
<evidence type="ECO:0000256" key="2">
    <source>
        <dbReference type="SAM" id="MobiDB-lite"/>
    </source>
</evidence>
<dbReference type="GO" id="GO:0016740">
    <property type="term" value="F:transferase activity"/>
    <property type="evidence" value="ECO:0007669"/>
    <property type="project" value="UniProtKB-KW"/>
</dbReference>
<evidence type="ECO:0000313" key="4">
    <source>
        <dbReference type="EMBL" id="RAY10888.1"/>
    </source>
</evidence>
<comment type="caution">
    <text evidence="4">The sequence shown here is derived from an EMBL/GenBank/DDBJ whole genome shotgun (WGS) entry which is preliminary data.</text>
</comment>